<feature type="region of interest" description="Disordered" evidence="1">
    <location>
        <begin position="44"/>
        <end position="74"/>
    </location>
</feature>
<evidence type="ECO:0000313" key="2">
    <source>
        <dbReference type="EMBL" id="KAK7690078.1"/>
    </source>
</evidence>
<dbReference type="Proteomes" id="UP001385951">
    <property type="component" value="Unassembled WGS sequence"/>
</dbReference>
<dbReference type="EMBL" id="JASBNA010000007">
    <property type="protein sequence ID" value="KAK7690078.1"/>
    <property type="molecule type" value="Genomic_DNA"/>
</dbReference>
<dbReference type="AlphaFoldDB" id="A0AAW0GIK6"/>
<protein>
    <submittedName>
        <fullName evidence="2">Uncharacterized protein</fullName>
    </submittedName>
</protein>
<gene>
    <name evidence="2" type="ORF">QCA50_006724</name>
</gene>
<accession>A0AAW0GIK6</accession>
<proteinExistence type="predicted"/>
<organism evidence="2 3">
    <name type="scientific">Cerrena zonata</name>
    <dbReference type="NCBI Taxonomy" id="2478898"/>
    <lineage>
        <taxon>Eukaryota</taxon>
        <taxon>Fungi</taxon>
        <taxon>Dikarya</taxon>
        <taxon>Basidiomycota</taxon>
        <taxon>Agaricomycotina</taxon>
        <taxon>Agaricomycetes</taxon>
        <taxon>Polyporales</taxon>
        <taxon>Cerrenaceae</taxon>
        <taxon>Cerrena</taxon>
    </lineage>
</organism>
<feature type="compositionally biased region" description="Polar residues" evidence="1">
    <location>
        <begin position="63"/>
        <end position="74"/>
    </location>
</feature>
<evidence type="ECO:0000256" key="1">
    <source>
        <dbReference type="SAM" id="MobiDB-lite"/>
    </source>
</evidence>
<reference evidence="2 3" key="1">
    <citation type="submission" date="2022-09" db="EMBL/GenBank/DDBJ databases">
        <authorList>
            <person name="Palmer J.M."/>
        </authorList>
    </citation>
    <scope>NUCLEOTIDE SEQUENCE [LARGE SCALE GENOMIC DNA]</scope>
    <source>
        <strain evidence="2 3">DSM 7382</strain>
    </source>
</reference>
<keyword evidence="3" id="KW-1185">Reference proteome</keyword>
<name>A0AAW0GIK6_9APHY</name>
<sequence>MVYFPRFWGGLPFPPSRLVDMSVEMNMGREPIQNPPTEVYKRFYSEPQPTKSSPPEALKRVDSSPTPLSSSFNELSMRGADDALVKMALMQVLQDKTDVNYDMCKSEVRRGTSLTPEWRLCQRSE</sequence>
<comment type="caution">
    <text evidence="2">The sequence shown here is derived from an EMBL/GenBank/DDBJ whole genome shotgun (WGS) entry which is preliminary data.</text>
</comment>
<evidence type="ECO:0000313" key="3">
    <source>
        <dbReference type="Proteomes" id="UP001385951"/>
    </source>
</evidence>